<dbReference type="PANTHER" id="PTHR34406:SF1">
    <property type="entry name" value="PROTEIN YCEI"/>
    <property type="match status" value="1"/>
</dbReference>
<dbReference type="PANTHER" id="PTHR34406">
    <property type="entry name" value="PROTEIN YCEI"/>
    <property type="match status" value="1"/>
</dbReference>
<protein>
    <recommendedName>
        <fullName evidence="2">Lipid/polyisoprenoid-binding YceI-like domain-containing protein</fullName>
    </recommendedName>
</protein>
<dbReference type="Proteomes" id="UP000012317">
    <property type="component" value="Unassembled WGS sequence"/>
</dbReference>
<keyword evidence="4" id="KW-1185">Reference proteome</keyword>
<reference evidence="3 4" key="1">
    <citation type="journal article" date="2014" name="Genome Biol. Evol.">
        <title>Extensive gene acquisition in the extremely psychrophilic bacterial species Psychroflexus torquis and the link to sea-ice ecosystem specialism.</title>
        <authorList>
            <person name="Feng S."/>
            <person name="Powell S.M."/>
            <person name="Wilson R."/>
            <person name="Bowman J.P."/>
        </authorList>
    </citation>
    <scope>NUCLEOTIDE SEQUENCE [LARGE SCALE GENOMIC DNA]</scope>
    <source>
        <strain evidence="3 4">ACAM 44</strain>
    </source>
</reference>
<dbReference type="EMBL" id="APLF01000009">
    <property type="protein sequence ID" value="EMY80855.1"/>
    <property type="molecule type" value="Genomic_DNA"/>
</dbReference>
<gene>
    <name evidence="3" type="ORF">pgond44_09851</name>
</gene>
<evidence type="ECO:0000313" key="4">
    <source>
        <dbReference type="Proteomes" id="UP000012317"/>
    </source>
</evidence>
<feature type="signal peptide" evidence="1">
    <location>
        <begin position="1"/>
        <end position="18"/>
    </location>
</feature>
<keyword evidence="1" id="KW-0732">Signal</keyword>
<name>N1WPF4_9FLAO</name>
<accession>N1WPF4</accession>
<dbReference type="RefSeq" id="WP_003440902.1">
    <property type="nucleotide sequence ID" value="NZ_APLF01000009.1"/>
</dbReference>
<sequence length="224" mass="25069">MKRKVINSLLVLSLIATAASCKSDKKTETSDVKETRETSSLASTYNVNLEQSKINWIGSKPAEQHKGQISLSESRLSVNEGELQGGDITIDMKTINVLDLEGQEKEDLENHLKGYANGKEDHFFNVNKYPEANFEITGVEHKEGQTLLSGNLTLKETSKNITFPVQVSMNEADDSLILTSKDIVLDRTEWGIKFMSKSFVENLGDKFIDDQMKIAFDLKAYKAE</sequence>
<dbReference type="AlphaFoldDB" id="N1WPF4"/>
<proteinExistence type="predicted"/>
<organism evidence="3 4">
    <name type="scientific">Psychroflexus gondwanensis ACAM 44</name>
    <dbReference type="NCBI Taxonomy" id="1189619"/>
    <lineage>
        <taxon>Bacteria</taxon>
        <taxon>Pseudomonadati</taxon>
        <taxon>Bacteroidota</taxon>
        <taxon>Flavobacteriia</taxon>
        <taxon>Flavobacteriales</taxon>
        <taxon>Flavobacteriaceae</taxon>
        <taxon>Psychroflexus</taxon>
    </lineage>
</organism>
<dbReference type="InterPro" id="IPR007372">
    <property type="entry name" value="Lipid/polyisoprenoid-bd_YceI"/>
</dbReference>
<dbReference type="SUPFAM" id="SSF101874">
    <property type="entry name" value="YceI-like"/>
    <property type="match status" value="1"/>
</dbReference>
<evidence type="ECO:0000256" key="1">
    <source>
        <dbReference type="SAM" id="SignalP"/>
    </source>
</evidence>
<evidence type="ECO:0000259" key="2">
    <source>
        <dbReference type="SMART" id="SM00867"/>
    </source>
</evidence>
<dbReference type="Gene3D" id="2.40.128.110">
    <property type="entry name" value="Lipid/polyisoprenoid-binding, YceI-like"/>
    <property type="match status" value="1"/>
</dbReference>
<evidence type="ECO:0000313" key="3">
    <source>
        <dbReference type="EMBL" id="EMY80855.1"/>
    </source>
</evidence>
<dbReference type="PROSITE" id="PS51257">
    <property type="entry name" value="PROKAR_LIPOPROTEIN"/>
    <property type="match status" value="1"/>
</dbReference>
<feature type="chain" id="PRO_5004113906" description="Lipid/polyisoprenoid-binding YceI-like domain-containing protein" evidence="1">
    <location>
        <begin position="19"/>
        <end position="224"/>
    </location>
</feature>
<comment type="caution">
    <text evidence="3">The sequence shown here is derived from an EMBL/GenBank/DDBJ whole genome shotgun (WGS) entry which is preliminary data.</text>
</comment>
<dbReference type="InterPro" id="IPR036761">
    <property type="entry name" value="TTHA0802/YceI-like_sf"/>
</dbReference>
<dbReference type="SMART" id="SM00867">
    <property type="entry name" value="YceI"/>
    <property type="match status" value="1"/>
</dbReference>
<dbReference type="Pfam" id="PF04264">
    <property type="entry name" value="YceI"/>
    <property type="match status" value="1"/>
</dbReference>
<feature type="domain" description="Lipid/polyisoprenoid-binding YceI-like" evidence="2">
    <location>
        <begin position="44"/>
        <end position="221"/>
    </location>
</feature>
<dbReference type="eggNOG" id="COG2353">
    <property type="taxonomic scope" value="Bacteria"/>
</dbReference>
<dbReference type="STRING" id="1189619.pgond44_09851"/>